<accession>A0A934VQX3</accession>
<dbReference type="Proteomes" id="UP000603141">
    <property type="component" value="Unassembled WGS sequence"/>
</dbReference>
<protein>
    <submittedName>
        <fullName evidence="1">BrnT family toxin</fullName>
    </submittedName>
</protein>
<proteinExistence type="predicted"/>
<dbReference type="InterPro" id="IPR007460">
    <property type="entry name" value="BrnT_toxin"/>
</dbReference>
<reference evidence="1" key="1">
    <citation type="submission" date="2021-01" db="EMBL/GenBank/DDBJ databases">
        <title>Modified the classification status of verrucomicrobia.</title>
        <authorList>
            <person name="Feng X."/>
        </authorList>
    </citation>
    <scope>NUCLEOTIDE SEQUENCE</scope>
    <source>
        <strain evidence="1">KCTC 22041</strain>
    </source>
</reference>
<dbReference type="RefSeq" id="WP_200269820.1">
    <property type="nucleotide sequence ID" value="NZ_JAENIJ010000012.1"/>
</dbReference>
<keyword evidence="2" id="KW-1185">Reference proteome</keyword>
<evidence type="ECO:0000313" key="1">
    <source>
        <dbReference type="EMBL" id="MBK1882561.1"/>
    </source>
</evidence>
<evidence type="ECO:0000313" key="2">
    <source>
        <dbReference type="Proteomes" id="UP000603141"/>
    </source>
</evidence>
<gene>
    <name evidence="1" type="ORF">JIN85_09045</name>
</gene>
<dbReference type="Pfam" id="PF04365">
    <property type="entry name" value="BrnT_toxin"/>
    <property type="match status" value="1"/>
</dbReference>
<comment type="caution">
    <text evidence="1">The sequence shown here is derived from an EMBL/GenBank/DDBJ whole genome shotgun (WGS) entry which is preliminary data.</text>
</comment>
<organism evidence="1 2">
    <name type="scientific">Luteolibacter pohnpeiensis</name>
    <dbReference type="NCBI Taxonomy" id="454153"/>
    <lineage>
        <taxon>Bacteria</taxon>
        <taxon>Pseudomonadati</taxon>
        <taxon>Verrucomicrobiota</taxon>
        <taxon>Verrucomicrobiia</taxon>
        <taxon>Verrucomicrobiales</taxon>
        <taxon>Verrucomicrobiaceae</taxon>
        <taxon>Luteolibacter</taxon>
    </lineage>
</organism>
<dbReference type="Gene3D" id="3.10.450.530">
    <property type="entry name" value="Ribonuclease toxin, BrnT, of type II toxin-antitoxin system"/>
    <property type="match status" value="1"/>
</dbReference>
<dbReference type="InterPro" id="IPR038573">
    <property type="entry name" value="BrnT_sf"/>
</dbReference>
<dbReference type="EMBL" id="JAENIJ010000012">
    <property type="protein sequence ID" value="MBK1882561.1"/>
    <property type="molecule type" value="Genomic_DNA"/>
</dbReference>
<name>A0A934VQX3_9BACT</name>
<dbReference type="AlphaFoldDB" id="A0A934VQX3"/>
<sequence>MDLDLIDVQFDLRNIKPRELEEALEDPFSVRFLPDSDTSRYYSLGRTVADRYLFFCFTTDGKTIRVIAARDMTESEQRFYDRRYAEFR</sequence>